<dbReference type="PANTHER" id="PTHR35866">
    <property type="entry name" value="PUTATIVE-RELATED"/>
    <property type="match status" value="1"/>
</dbReference>
<comment type="caution">
    <text evidence="1">The sequence shown here is derived from an EMBL/GenBank/DDBJ whole genome shotgun (WGS) entry which is preliminary data.</text>
</comment>
<keyword evidence="2" id="KW-1185">Reference proteome</keyword>
<evidence type="ECO:0000313" key="2">
    <source>
        <dbReference type="Proteomes" id="UP000655830"/>
    </source>
</evidence>
<dbReference type="Proteomes" id="UP000655830">
    <property type="component" value="Unassembled WGS sequence"/>
</dbReference>
<gene>
    <name evidence="1" type="ORF">H8718_18770</name>
</gene>
<proteinExistence type="predicted"/>
<dbReference type="Pfam" id="PF03692">
    <property type="entry name" value="CxxCxxCC"/>
    <property type="match status" value="1"/>
</dbReference>
<dbReference type="EMBL" id="JACRSY010000057">
    <property type="protein sequence ID" value="MBC8581530.1"/>
    <property type="molecule type" value="Genomic_DNA"/>
</dbReference>
<dbReference type="InterPro" id="IPR005358">
    <property type="entry name" value="Puta_zinc/iron-chelating_dom"/>
</dbReference>
<reference evidence="1" key="1">
    <citation type="submission" date="2020-08" db="EMBL/GenBank/DDBJ databases">
        <title>Genome public.</title>
        <authorList>
            <person name="Liu C."/>
            <person name="Sun Q."/>
        </authorList>
    </citation>
    <scope>NUCLEOTIDE SEQUENCE</scope>
    <source>
        <strain evidence="1">NSJ-12</strain>
    </source>
</reference>
<protein>
    <submittedName>
        <fullName evidence="1">YkgJ family cysteine cluster protein</fullName>
    </submittedName>
</protein>
<organism evidence="1 2">
    <name type="scientific">Zhenhengia yiwuensis</name>
    <dbReference type="NCBI Taxonomy" id="2763666"/>
    <lineage>
        <taxon>Bacteria</taxon>
        <taxon>Bacillati</taxon>
        <taxon>Bacillota</taxon>
        <taxon>Clostridia</taxon>
        <taxon>Lachnospirales</taxon>
        <taxon>Lachnospiraceae</taxon>
        <taxon>Zhenhengia</taxon>
    </lineage>
</organism>
<evidence type="ECO:0000313" key="1">
    <source>
        <dbReference type="EMBL" id="MBC8581530.1"/>
    </source>
</evidence>
<name>A0A926EM09_9FIRM</name>
<accession>A0A926EM09</accession>
<dbReference type="PANTHER" id="PTHR35866:SF1">
    <property type="entry name" value="YKGJ FAMILY CYSTEINE CLUSTER PROTEIN"/>
    <property type="match status" value="1"/>
</dbReference>
<dbReference type="RefSeq" id="WP_249334490.1">
    <property type="nucleotide sequence ID" value="NZ_JACRSY010000057.1"/>
</dbReference>
<sequence>MRTLKTLEGISDGKLYDIEDYVKADTCGCNGCYTCCHRVGDLVELTPFDAYEIVNHLKISFDELLGNKLALQKNNKMMLPYLKMEGETEHCSFLNELGRCSIHGHRPNICRLFPLGRVYENDDFKYFLQVGTCVMPDLKEVKVREWIGIVNYDENKTFILAWYKLLKALRFRMKFVYDEAELEEMNKYILDTFYRIEVKEGEDFYTAFFKVLPEAKQRLGII</sequence>
<dbReference type="AlphaFoldDB" id="A0A926EM09"/>